<dbReference type="InterPro" id="IPR058208">
    <property type="entry name" value="PACE"/>
</dbReference>
<evidence type="ECO:0000313" key="3">
    <source>
        <dbReference type="EMBL" id="MXR36652.1"/>
    </source>
</evidence>
<feature type="transmembrane region" description="Helical" evidence="1">
    <location>
        <begin position="7"/>
        <end position="29"/>
    </location>
</feature>
<dbReference type="AlphaFoldDB" id="A0A845BK73"/>
<gene>
    <name evidence="3" type="ORF">GQF02_06685</name>
</gene>
<dbReference type="Proteomes" id="UP000467214">
    <property type="component" value="Unassembled WGS sequence"/>
</dbReference>
<dbReference type="NCBIfam" id="NF033664">
    <property type="entry name" value="PACE_transport"/>
    <property type="match status" value="1"/>
</dbReference>
<proteinExistence type="predicted"/>
<evidence type="ECO:0000256" key="1">
    <source>
        <dbReference type="SAM" id="Phobius"/>
    </source>
</evidence>
<keyword evidence="1" id="KW-1133">Transmembrane helix</keyword>
<feature type="transmembrane region" description="Helical" evidence="1">
    <location>
        <begin position="79"/>
        <end position="97"/>
    </location>
</feature>
<dbReference type="EMBL" id="WSSB01000005">
    <property type="protein sequence ID" value="MXR36652.1"/>
    <property type="molecule type" value="Genomic_DNA"/>
</dbReference>
<dbReference type="InterPro" id="IPR007896">
    <property type="entry name" value="BTP_bacteria"/>
</dbReference>
<name>A0A845BK73_9NEIS</name>
<feature type="transmembrane region" description="Helical" evidence="1">
    <location>
        <begin position="35"/>
        <end position="58"/>
    </location>
</feature>
<keyword evidence="4" id="KW-1185">Reference proteome</keyword>
<reference evidence="3 4" key="1">
    <citation type="submission" date="2019-12" db="EMBL/GenBank/DDBJ databases">
        <title>Neisseriaceae gen. nov. sp. Genome sequencing and assembly.</title>
        <authorList>
            <person name="Liu Z."/>
            <person name="Li A."/>
        </authorList>
    </citation>
    <scope>NUCLEOTIDE SEQUENCE [LARGE SCALE GENOMIC DNA]</scope>
    <source>
        <strain evidence="3 4">B2N2-7</strain>
    </source>
</reference>
<keyword evidence="1" id="KW-0812">Transmembrane</keyword>
<comment type="caution">
    <text evidence="3">The sequence shown here is derived from an EMBL/GenBank/DDBJ whole genome shotgun (WGS) entry which is preliminary data.</text>
</comment>
<feature type="transmembrane region" description="Helical" evidence="1">
    <location>
        <begin position="103"/>
        <end position="126"/>
    </location>
</feature>
<evidence type="ECO:0000259" key="2">
    <source>
        <dbReference type="Pfam" id="PF05232"/>
    </source>
</evidence>
<protein>
    <submittedName>
        <fullName evidence="3">PACE efflux transporter</fullName>
    </submittedName>
</protein>
<feature type="domain" description="Chlorhexidine efflux transporter" evidence="2">
    <location>
        <begin position="69"/>
        <end position="132"/>
    </location>
</feature>
<organism evidence="3 4">
    <name type="scientific">Craterilacuibacter sinensis</name>
    <dbReference type="NCBI Taxonomy" id="2686017"/>
    <lineage>
        <taxon>Bacteria</taxon>
        <taxon>Pseudomonadati</taxon>
        <taxon>Pseudomonadota</taxon>
        <taxon>Betaproteobacteria</taxon>
        <taxon>Neisseriales</taxon>
        <taxon>Neisseriaceae</taxon>
        <taxon>Craterilacuibacter</taxon>
    </lineage>
</organism>
<accession>A0A845BK73</accession>
<dbReference type="RefSeq" id="WP_160795783.1">
    <property type="nucleotide sequence ID" value="NZ_WSSB01000005.1"/>
</dbReference>
<evidence type="ECO:0000313" key="4">
    <source>
        <dbReference type="Proteomes" id="UP000467214"/>
    </source>
</evidence>
<dbReference type="Pfam" id="PF05232">
    <property type="entry name" value="BTP"/>
    <property type="match status" value="2"/>
</dbReference>
<feature type="domain" description="Chlorhexidine efflux transporter" evidence="2">
    <location>
        <begin position="1"/>
        <end position="63"/>
    </location>
</feature>
<sequence length="138" mass="15836">MSYWERCLHAILFEAIALAMLIPATSWIMGENHSLMSVVMISVSLTAMAWNVVFNYVFDRLVPGERINRKLPLRILHSISFEAGLLLVSVPLVAWLMKCSLWQAFLLDAGTALFFLVYALAFNWLYDSLRARRRQQLA</sequence>
<keyword evidence="1" id="KW-0472">Membrane</keyword>